<evidence type="ECO:0000256" key="12">
    <source>
        <dbReference type="ARBA" id="ARBA00060084"/>
    </source>
</evidence>
<protein>
    <recommendedName>
        <fullName evidence="13">THIF-type NAD/FAD binding fold domain-containing protein</fullName>
    </recommendedName>
</protein>
<dbReference type="GO" id="GO:0061504">
    <property type="term" value="P:cyclic threonylcarbamoyladenosine biosynthetic process"/>
    <property type="evidence" value="ECO:0007669"/>
    <property type="project" value="TreeGrafter"/>
</dbReference>
<dbReference type="GO" id="GO:0005741">
    <property type="term" value="C:mitochondrial outer membrane"/>
    <property type="evidence" value="ECO:0007669"/>
    <property type="project" value="UniProtKB-SubCell"/>
</dbReference>
<dbReference type="GO" id="GO:0005524">
    <property type="term" value="F:ATP binding"/>
    <property type="evidence" value="ECO:0007669"/>
    <property type="project" value="UniProtKB-KW"/>
</dbReference>
<keyword evidence="6" id="KW-0547">Nucleotide-binding</keyword>
<dbReference type="AlphaFoldDB" id="A0A9P6NIJ3"/>
<keyword evidence="10" id="KW-0496">Mitochondrion</keyword>
<dbReference type="GO" id="GO:0061503">
    <property type="term" value="F:tRNA threonylcarbamoyladenosine dehydratase"/>
    <property type="evidence" value="ECO:0007669"/>
    <property type="project" value="TreeGrafter"/>
</dbReference>
<dbReference type="FunFam" id="3.40.50.720:FF:000125">
    <property type="entry name" value="tRNA threonylcarbamoyladenosine dehydratase 2-like"/>
    <property type="match status" value="1"/>
</dbReference>
<comment type="subcellular location">
    <subcellularLocation>
        <location evidence="1">Mitochondrion membrane</location>
        <topology evidence="1">Multi-pass membrane protein</topology>
    </subcellularLocation>
    <subcellularLocation>
        <location evidence="2">Mitochondrion outer membrane</location>
    </subcellularLocation>
</comment>
<keyword evidence="15" id="KW-1185">Reference proteome</keyword>
<sequence>MASVRTSLIGRWNTLAPSSWTHTLAVAGLSSALTAILIYTSRSLSNPAPPRANRRKQASLPKIVVHDESLIEEQLIRNAAFLGPEGQTRVRGAFVIVVGLGGVGSAAATSLARSGVGRIRLIDFDQVTLSSLNRHATATREDVGIPKVQSCKNLFAKIAPWITIDARTAQFTLTDAPGLLEGKPDWVLDCIDNIATKVDLLTYCKKNGIKVFSALGAASKADPSRVQIADLSLTFEDPLARSVRRRLRLNGVIDGLPVVYSTEKPNERVTLLPLAEEEFQKGNVGELSALADFRVRILPVLGPLPTIFGQAMAAHVITQLAGFPTQPLPVKNRTKVYHRMFNDLLARECRLVGATTIPFSDEDIGYIFEEIFRGRSVVYPTFTVSSHPTLLRWDPREGLHWQNCVVMDRSEAEAHEREVLKKMRDPKSYWGPETVQIVEQRFREELEM</sequence>
<organism evidence="14 15">
    <name type="scientific">Cronartium quercuum f. sp. fusiforme G11</name>
    <dbReference type="NCBI Taxonomy" id="708437"/>
    <lineage>
        <taxon>Eukaryota</taxon>
        <taxon>Fungi</taxon>
        <taxon>Dikarya</taxon>
        <taxon>Basidiomycota</taxon>
        <taxon>Pucciniomycotina</taxon>
        <taxon>Pucciniomycetes</taxon>
        <taxon>Pucciniales</taxon>
        <taxon>Coleosporiaceae</taxon>
        <taxon>Cronartium</taxon>
    </lineage>
</organism>
<keyword evidence="5" id="KW-0812">Transmembrane</keyword>
<dbReference type="OrthoDB" id="10265862at2759"/>
<evidence type="ECO:0000256" key="5">
    <source>
        <dbReference type="ARBA" id="ARBA00022692"/>
    </source>
</evidence>
<evidence type="ECO:0000313" key="14">
    <source>
        <dbReference type="EMBL" id="KAG0146638.1"/>
    </source>
</evidence>
<dbReference type="PANTHER" id="PTHR43267">
    <property type="entry name" value="TRNA THREONYLCARBAMOYLADENOSINE DEHYDRATASE"/>
    <property type="match status" value="1"/>
</dbReference>
<dbReference type="InterPro" id="IPR045886">
    <property type="entry name" value="ThiF/MoeB/HesA"/>
</dbReference>
<evidence type="ECO:0000256" key="4">
    <source>
        <dbReference type="ARBA" id="ARBA00022598"/>
    </source>
</evidence>
<name>A0A9P6NIJ3_9BASI</name>
<dbReference type="Proteomes" id="UP000886653">
    <property type="component" value="Unassembled WGS sequence"/>
</dbReference>
<dbReference type="Pfam" id="PF00899">
    <property type="entry name" value="ThiF"/>
    <property type="match status" value="1"/>
</dbReference>
<accession>A0A9P6NIJ3</accession>
<evidence type="ECO:0000256" key="1">
    <source>
        <dbReference type="ARBA" id="ARBA00004225"/>
    </source>
</evidence>
<dbReference type="SUPFAM" id="SSF69572">
    <property type="entry name" value="Activating enzymes of the ubiquitin-like proteins"/>
    <property type="match status" value="1"/>
</dbReference>
<evidence type="ECO:0000256" key="11">
    <source>
        <dbReference type="ARBA" id="ARBA00023136"/>
    </source>
</evidence>
<evidence type="ECO:0000256" key="3">
    <source>
        <dbReference type="ARBA" id="ARBA00009919"/>
    </source>
</evidence>
<feature type="domain" description="THIF-type NAD/FAD binding fold" evidence="13">
    <location>
        <begin position="77"/>
        <end position="343"/>
    </location>
</feature>
<evidence type="ECO:0000256" key="8">
    <source>
        <dbReference type="ARBA" id="ARBA00022840"/>
    </source>
</evidence>
<evidence type="ECO:0000256" key="6">
    <source>
        <dbReference type="ARBA" id="ARBA00022741"/>
    </source>
</evidence>
<evidence type="ECO:0000256" key="9">
    <source>
        <dbReference type="ARBA" id="ARBA00022989"/>
    </source>
</evidence>
<dbReference type="InterPro" id="IPR035985">
    <property type="entry name" value="Ubiquitin-activating_enz"/>
</dbReference>
<evidence type="ECO:0000259" key="13">
    <source>
        <dbReference type="Pfam" id="PF00899"/>
    </source>
</evidence>
<evidence type="ECO:0000256" key="7">
    <source>
        <dbReference type="ARBA" id="ARBA00022787"/>
    </source>
</evidence>
<evidence type="ECO:0000256" key="10">
    <source>
        <dbReference type="ARBA" id="ARBA00023128"/>
    </source>
</evidence>
<evidence type="ECO:0000256" key="2">
    <source>
        <dbReference type="ARBA" id="ARBA00004294"/>
    </source>
</evidence>
<gene>
    <name evidence="14" type="ORF">CROQUDRAFT_671035</name>
</gene>
<dbReference type="CDD" id="cd00755">
    <property type="entry name" value="YgdL_like"/>
    <property type="match status" value="1"/>
</dbReference>
<dbReference type="GO" id="GO:0008641">
    <property type="term" value="F:ubiquitin-like modifier activating enzyme activity"/>
    <property type="evidence" value="ECO:0007669"/>
    <property type="project" value="InterPro"/>
</dbReference>
<comment type="similarity">
    <text evidence="3">Belongs to the HesA/MoeB/ThiF family.</text>
</comment>
<reference evidence="14" key="1">
    <citation type="submission" date="2013-11" db="EMBL/GenBank/DDBJ databases">
        <title>Genome sequence of the fusiform rust pathogen reveals effectors for host alternation and coevolution with pine.</title>
        <authorList>
            <consortium name="DOE Joint Genome Institute"/>
            <person name="Smith K."/>
            <person name="Pendleton A."/>
            <person name="Kubisiak T."/>
            <person name="Anderson C."/>
            <person name="Salamov A."/>
            <person name="Aerts A."/>
            <person name="Riley R."/>
            <person name="Clum A."/>
            <person name="Lindquist E."/>
            <person name="Ence D."/>
            <person name="Campbell M."/>
            <person name="Kronenberg Z."/>
            <person name="Feau N."/>
            <person name="Dhillon B."/>
            <person name="Hamelin R."/>
            <person name="Burleigh J."/>
            <person name="Smith J."/>
            <person name="Yandell M."/>
            <person name="Nelson C."/>
            <person name="Grigoriev I."/>
            <person name="Davis J."/>
        </authorList>
    </citation>
    <scope>NUCLEOTIDE SEQUENCE</scope>
    <source>
        <strain evidence="14">G11</strain>
    </source>
</reference>
<evidence type="ECO:0000313" key="15">
    <source>
        <dbReference type="Proteomes" id="UP000886653"/>
    </source>
</evidence>
<dbReference type="InterPro" id="IPR000594">
    <property type="entry name" value="ThiF_NAD_FAD-bd"/>
</dbReference>
<keyword evidence="9" id="KW-1133">Transmembrane helix</keyword>
<proteinExistence type="inferred from homology"/>
<keyword evidence="11" id="KW-0472">Membrane</keyword>
<comment type="caution">
    <text evidence="14">The sequence shown here is derived from an EMBL/GenBank/DDBJ whole genome shotgun (WGS) entry which is preliminary data.</text>
</comment>
<keyword evidence="8" id="KW-0067">ATP-binding</keyword>
<comment type="function">
    <text evidence="12">Catalyzes the ATP-dependent dehydration of threonylcarbamoyladenosine at position 37 (t(6)A37) to form cyclic t(6)A37 (ct(6)A37) in tRNAs that read codons beginning with adenine.</text>
</comment>
<dbReference type="Gene3D" id="3.40.50.720">
    <property type="entry name" value="NAD(P)-binding Rossmann-like Domain"/>
    <property type="match status" value="1"/>
</dbReference>
<keyword evidence="7" id="KW-1000">Mitochondrion outer membrane</keyword>
<dbReference type="EMBL" id="MU167258">
    <property type="protein sequence ID" value="KAG0146638.1"/>
    <property type="molecule type" value="Genomic_DNA"/>
</dbReference>
<dbReference type="PANTHER" id="PTHR43267:SF2">
    <property type="entry name" value="TRNA THREONYLCARBAMOYLADENOSINE DEHYDRATASE 1-RELATED"/>
    <property type="match status" value="1"/>
</dbReference>
<keyword evidence="4" id="KW-0436">Ligase</keyword>